<dbReference type="GO" id="GO:0072350">
    <property type="term" value="P:tricarboxylic acid metabolic process"/>
    <property type="evidence" value="ECO:0007669"/>
    <property type="project" value="UniProtKB-ARBA"/>
</dbReference>
<dbReference type="InterPro" id="IPR044137">
    <property type="entry name" value="AcnA_IRP_Swivel"/>
</dbReference>
<keyword evidence="9" id="KW-0456">Lyase</keyword>
<dbReference type="SUPFAM" id="SSF53732">
    <property type="entry name" value="Aconitase iron-sulfur domain"/>
    <property type="match status" value="1"/>
</dbReference>
<dbReference type="GO" id="GO:0005737">
    <property type="term" value="C:cytoplasm"/>
    <property type="evidence" value="ECO:0007669"/>
    <property type="project" value="UniProtKB-SubCell"/>
</dbReference>
<dbReference type="InterPro" id="IPR018136">
    <property type="entry name" value="Aconitase_4Fe-4S_BS"/>
</dbReference>
<organism evidence="15 16">
    <name type="scientific">Hypsibius exemplaris</name>
    <name type="common">Freshwater tardigrade</name>
    <dbReference type="NCBI Taxonomy" id="2072580"/>
    <lineage>
        <taxon>Eukaryota</taxon>
        <taxon>Metazoa</taxon>
        <taxon>Ecdysozoa</taxon>
        <taxon>Tardigrada</taxon>
        <taxon>Eutardigrada</taxon>
        <taxon>Parachela</taxon>
        <taxon>Hypsibioidea</taxon>
        <taxon>Hypsibiidae</taxon>
        <taxon>Hypsibius</taxon>
    </lineage>
</organism>
<keyword evidence="16" id="KW-1185">Reference proteome</keyword>
<dbReference type="EMBL" id="MTYJ01000077">
    <property type="protein sequence ID" value="OQV16195.1"/>
    <property type="molecule type" value="Genomic_DNA"/>
</dbReference>
<name>A0A1W0WLW5_HYPEX</name>
<dbReference type="NCBIfam" id="TIGR01341">
    <property type="entry name" value="aconitase_1"/>
    <property type="match status" value="1"/>
</dbReference>
<comment type="cofactor">
    <cofactor evidence="1">
        <name>[4Fe-4S] cluster</name>
        <dbReference type="ChEBI" id="CHEBI:49883"/>
    </cofactor>
</comment>
<feature type="domain" description="Aconitase A/isopropylmalate dehydratase small subunit swivel" evidence="14">
    <location>
        <begin position="698"/>
        <end position="823"/>
    </location>
</feature>
<evidence type="ECO:0000256" key="12">
    <source>
        <dbReference type="RuleBase" id="RU361275"/>
    </source>
</evidence>
<dbReference type="GO" id="GO:0051539">
    <property type="term" value="F:4 iron, 4 sulfur cluster binding"/>
    <property type="evidence" value="ECO:0007669"/>
    <property type="project" value="UniProtKB-KW"/>
</dbReference>
<evidence type="ECO:0000256" key="4">
    <source>
        <dbReference type="ARBA" id="ARBA00020255"/>
    </source>
</evidence>
<comment type="caution">
    <text evidence="15">The sequence shown here is derived from an EMBL/GenBank/DDBJ whole genome shotgun (WGS) entry which is preliminary data.</text>
</comment>
<dbReference type="CDD" id="cd01580">
    <property type="entry name" value="AcnA_IRP_Swivel"/>
    <property type="match status" value="1"/>
</dbReference>
<dbReference type="FunFam" id="3.30.499.10:FF:000005">
    <property type="entry name" value="cytoplasmic aconitate hydratase"/>
    <property type="match status" value="1"/>
</dbReference>
<evidence type="ECO:0000256" key="8">
    <source>
        <dbReference type="ARBA" id="ARBA00023014"/>
    </source>
</evidence>
<evidence type="ECO:0000256" key="11">
    <source>
        <dbReference type="ARBA" id="ARBA00029682"/>
    </source>
</evidence>
<dbReference type="GO" id="GO:0046872">
    <property type="term" value="F:metal ion binding"/>
    <property type="evidence" value="ECO:0007669"/>
    <property type="project" value="UniProtKB-KW"/>
</dbReference>
<dbReference type="PRINTS" id="PR00415">
    <property type="entry name" value="ACONITASE"/>
</dbReference>
<comment type="subcellular location">
    <subcellularLocation>
        <location evidence="12">Cytoplasm</location>
    </subcellularLocation>
</comment>
<dbReference type="SUPFAM" id="SSF52016">
    <property type="entry name" value="LeuD/IlvD-like"/>
    <property type="match status" value="1"/>
</dbReference>
<proteinExistence type="inferred from homology"/>
<feature type="domain" description="Aconitase/3-isopropylmalate dehydratase large subunit alpha/beta/alpha" evidence="13">
    <location>
        <begin position="67"/>
        <end position="569"/>
    </location>
</feature>
<evidence type="ECO:0000259" key="13">
    <source>
        <dbReference type="Pfam" id="PF00330"/>
    </source>
</evidence>
<reference evidence="16" key="1">
    <citation type="submission" date="2017-01" db="EMBL/GenBank/DDBJ databases">
        <title>Comparative genomics of anhydrobiosis in the tardigrade Hypsibius dujardini.</title>
        <authorList>
            <person name="Yoshida Y."/>
            <person name="Koutsovoulos G."/>
            <person name="Laetsch D."/>
            <person name="Stevens L."/>
            <person name="Kumar S."/>
            <person name="Horikawa D."/>
            <person name="Ishino K."/>
            <person name="Komine S."/>
            <person name="Tomita M."/>
            <person name="Blaxter M."/>
            <person name="Arakawa K."/>
        </authorList>
    </citation>
    <scope>NUCLEOTIDE SEQUENCE [LARGE SCALE GENOMIC DNA]</scope>
    <source>
        <strain evidence="16">Z151</strain>
    </source>
</reference>
<accession>A0A1W0WLW5</accession>
<evidence type="ECO:0000313" key="16">
    <source>
        <dbReference type="Proteomes" id="UP000192578"/>
    </source>
</evidence>
<evidence type="ECO:0000259" key="14">
    <source>
        <dbReference type="Pfam" id="PF00694"/>
    </source>
</evidence>
<dbReference type="InterPro" id="IPR036008">
    <property type="entry name" value="Aconitase_4Fe-4S_dom"/>
</dbReference>
<dbReference type="Pfam" id="PF00694">
    <property type="entry name" value="Aconitase_C"/>
    <property type="match status" value="1"/>
</dbReference>
<keyword evidence="5 12" id="KW-0004">4Fe-4S</keyword>
<dbReference type="FunFam" id="3.30.499.10:FF:000002">
    <property type="entry name" value="Aconitate hydratase"/>
    <property type="match status" value="1"/>
</dbReference>
<dbReference type="InterPro" id="IPR001030">
    <property type="entry name" value="Acoase/IPM_deHydtase_lsu_aba"/>
</dbReference>
<dbReference type="Pfam" id="PF00330">
    <property type="entry name" value="Aconitase"/>
    <property type="match status" value="1"/>
</dbReference>
<keyword evidence="8 12" id="KW-0411">Iron-sulfur</keyword>
<evidence type="ECO:0000256" key="6">
    <source>
        <dbReference type="ARBA" id="ARBA00022723"/>
    </source>
</evidence>
<dbReference type="PROSITE" id="PS01244">
    <property type="entry name" value="ACONITASE_2"/>
    <property type="match status" value="1"/>
</dbReference>
<evidence type="ECO:0000256" key="7">
    <source>
        <dbReference type="ARBA" id="ARBA00023004"/>
    </source>
</evidence>
<evidence type="ECO:0000256" key="1">
    <source>
        <dbReference type="ARBA" id="ARBA00001966"/>
    </source>
</evidence>
<evidence type="ECO:0000256" key="10">
    <source>
        <dbReference type="ARBA" id="ARBA00023501"/>
    </source>
</evidence>
<dbReference type="InterPro" id="IPR000573">
    <property type="entry name" value="AconitaseA/IPMdHydase_ssu_swvl"/>
</dbReference>
<comment type="catalytic activity">
    <reaction evidence="10">
        <text>citrate = D-threo-isocitrate</text>
        <dbReference type="Rhea" id="RHEA:10336"/>
        <dbReference type="ChEBI" id="CHEBI:15562"/>
        <dbReference type="ChEBI" id="CHEBI:16947"/>
        <dbReference type="EC" id="4.2.1.3"/>
    </reaction>
</comment>
<gene>
    <name evidence="15" type="ORF">BV898_09679</name>
</gene>
<evidence type="ECO:0000313" key="15">
    <source>
        <dbReference type="EMBL" id="OQV16195.1"/>
    </source>
</evidence>
<evidence type="ECO:0000256" key="3">
    <source>
        <dbReference type="ARBA" id="ARBA00012926"/>
    </source>
</evidence>
<dbReference type="Proteomes" id="UP000192578">
    <property type="component" value="Unassembled WGS sequence"/>
</dbReference>
<protein>
    <recommendedName>
        <fullName evidence="4">Cytoplasmic aconitate hydratase</fullName>
        <ecNumber evidence="3">4.2.1.3</ecNumber>
    </recommendedName>
    <alternativeName>
        <fullName evidence="11">Citrate hydro-lyase</fullName>
    </alternativeName>
</protein>
<keyword evidence="12" id="KW-0963">Cytoplasm</keyword>
<dbReference type="NCBIfam" id="NF009520">
    <property type="entry name" value="PRK12881.1"/>
    <property type="match status" value="1"/>
</dbReference>
<dbReference type="Gene3D" id="3.30.499.10">
    <property type="entry name" value="Aconitase, domain 3"/>
    <property type="match status" value="2"/>
</dbReference>
<dbReference type="FunFam" id="3.20.19.10:FF:000001">
    <property type="entry name" value="Aconitate hydratase"/>
    <property type="match status" value="1"/>
</dbReference>
<evidence type="ECO:0000256" key="5">
    <source>
        <dbReference type="ARBA" id="ARBA00022485"/>
    </source>
</evidence>
<dbReference type="InterPro" id="IPR015928">
    <property type="entry name" value="Aconitase/3IPM_dehydase_swvl"/>
</dbReference>
<comment type="similarity">
    <text evidence="2 12">Belongs to the aconitase/IPM isomerase family.</text>
</comment>
<dbReference type="NCBIfam" id="NF006757">
    <property type="entry name" value="PRK09277.1"/>
    <property type="match status" value="1"/>
</dbReference>
<dbReference type="Gene3D" id="6.10.190.10">
    <property type="match status" value="1"/>
</dbReference>
<dbReference type="InterPro" id="IPR015931">
    <property type="entry name" value="Acnase/IPM_dHydase_lsu_aba_1/3"/>
</dbReference>
<evidence type="ECO:0000256" key="9">
    <source>
        <dbReference type="ARBA" id="ARBA00023239"/>
    </source>
</evidence>
<keyword evidence="7 12" id="KW-0408">Iron</keyword>
<evidence type="ECO:0000256" key="2">
    <source>
        <dbReference type="ARBA" id="ARBA00007185"/>
    </source>
</evidence>
<dbReference type="Gene3D" id="3.20.19.10">
    <property type="entry name" value="Aconitase, domain 4"/>
    <property type="match status" value="1"/>
</dbReference>
<dbReference type="CDD" id="cd01586">
    <property type="entry name" value="AcnA_IRP"/>
    <property type="match status" value="1"/>
</dbReference>
<dbReference type="GO" id="GO:0003994">
    <property type="term" value="F:aconitate hydratase activity"/>
    <property type="evidence" value="ECO:0007669"/>
    <property type="project" value="UniProtKB-EC"/>
</dbReference>
<dbReference type="AlphaFoldDB" id="A0A1W0WLW5"/>
<dbReference type="OrthoDB" id="2279155at2759"/>
<sequence>MENPFRDAVADLKVGDEKLKFFDLLRIFSGPQLDLYRRLPFSIRVLLESAVRNCDGFHVLKSDVDRILNWEEVQQDNVEVAFKAARVILQDLTGVPVVVDLAAMRNAVKELGGDPNKINPIYPVDLVIDHSVVVDASRTPDALDVNQRLEYERNQERFKFLKWGAKAFRNMLIVPPGSGIVHQVNLEYLARVVFQTDDGLLYPDTVVGTDSHTTMINGLGVLGWGVGGIEAEAVMLGQAISMVLPEVVGFKLTGHLNSIATSTDLVLTITAILRKLGVVNKFVEFFGNGCQGLSIADRATISNMAPEYGATCGFFPVDVKTLEYLRQTGRSEKKVAVVEAYLRATGMFRDYSDISEEPHFTTVIELDLSKVVPCISGPKRPHDNVPITEVREDFEKALVNKIGFKGFAIAPEKAGQRAPLSYEGVDYELTHGDVVIAAITSCTNTSNPSVMLGAGLVAKKAVERGLTVKPYIKTSLSPGSGVATKYLQQSGLTPYLEALGFGLTGYGCMTCIGNSGPLHPAVAATVEQGDLVVAGVLSGNRNFEGRIHPSTRANYLASPPLVVAFAIAGTVVIDFDKEPIGRSPDGSAVYLRDIWPSRSEIEQLEREVIRPAMFEEVYSRVENGNSRWNALEAHPSELYPWDVNSTYVKYPPYFDRMSLNIAPIFPIRDAHVLLNLGDSITTDHISPAGNIARNSPAARYLTDRGVAPKDYNSYGSRRGHDVVMKCGTFANIRLVNKLVSKPGPRTVHFPTGEELDIPDVADRYIAAGVPTIILTGKEYGSGSSRDWAAKGPLLLGVKAVIAESYERIHRSNLIGMGIAPLQYLSGQTADSLGLTGKEKFTVALHDKLQPGDQVNISTDDGKVFNVLARFDTEVELTYYRNGGVLNYMVRKMIQSG</sequence>
<keyword evidence="6" id="KW-0479">Metal-binding</keyword>
<dbReference type="PANTHER" id="PTHR11670">
    <property type="entry name" value="ACONITASE/IRON-RESPONSIVE ELEMENT FAMILY MEMBER"/>
    <property type="match status" value="1"/>
</dbReference>
<dbReference type="PROSITE" id="PS00450">
    <property type="entry name" value="ACONITASE_1"/>
    <property type="match status" value="1"/>
</dbReference>
<dbReference type="EC" id="4.2.1.3" evidence="3"/>
<dbReference type="InterPro" id="IPR006249">
    <property type="entry name" value="Aconitase/IRP2"/>
</dbReference>